<organism evidence="2 3">
    <name type="scientific">Aureobasidium namibiae CBS 147.97</name>
    <dbReference type="NCBI Taxonomy" id="1043004"/>
    <lineage>
        <taxon>Eukaryota</taxon>
        <taxon>Fungi</taxon>
        <taxon>Dikarya</taxon>
        <taxon>Ascomycota</taxon>
        <taxon>Pezizomycotina</taxon>
        <taxon>Dothideomycetes</taxon>
        <taxon>Dothideomycetidae</taxon>
        <taxon>Dothideales</taxon>
        <taxon>Saccotheciaceae</taxon>
        <taxon>Aureobasidium</taxon>
    </lineage>
</organism>
<feature type="region of interest" description="Disordered" evidence="1">
    <location>
        <begin position="319"/>
        <end position="439"/>
    </location>
</feature>
<feature type="region of interest" description="Disordered" evidence="1">
    <location>
        <begin position="1"/>
        <end position="118"/>
    </location>
</feature>
<reference evidence="2 3" key="1">
    <citation type="journal article" date="2014" name="BMC Genomics">
        <title>Genome sequencing of four Aureobasidium pullulans varieties: biotechnological potential, stress tolerance, and description of new species.</title>
        <authorList>
            <person name="Gostin Ar C."/>
            <person name="Ohm R.A."/>
            <person name="Kogej T."/>
            <person name="Sonjak S."/>
            <person name="Turk M."/>
            <person name="Zajc J."/>
            <person name="Zalar P."/>
            <person name="Grube M."/>
            <person name="Sun H."/>
            <person name="Han J."/>
            <person name="Sharma A."/>
            <person name="Chiniquy J."/>
            <person name="Ngan C.Y."/>
            <person name="Lipzen A."/>
            <person name="Barry K."/>
            <person name="Grigoriev I.V."/>
            <person name="Gunde-Cimerman N."/>
        </authorList>
    </citation>
    <scope>NUCLEOTIDE SEQUENCE [LARGE SCALE GENOMIC DNA]</scope>
    <source>
        <strain evidence="2 3">CBS 147.97</strain>
    </source>
</reference>
<evidence type="ECO:0000256" key="1">
    <source>
        <dbReference type="SAM" id="MobiDB-lite"/>
    </source>
</evidence>
<feature type="compositionally biased region" description="Polar residues" evidence="1">
    <location>
        <begin position="353"/>
        <end position="373"/>
    </location>
</feature>
<feature type="compositionally biased region" description="Low complexity" evidence="1">
    <location>
        <begin position="227"/>
        <end position="240"/>
    </location>
</feature>
<feature type="compositionally biased region" description="Polar residues" evidence="1">
    <location>
        <begin position="69"/>
        <end position="118"/>
    </location>
</feature>
<feature type="region of interest" description="Disordered" evidence="1">
    <location>
        <begin position="161"/>
        <end position="188"/>
    </location>
</feature>
<feature type="compositionally biased region" description="Polar residues" evidence="1">
    <location>
        <begin position="47"/>
        <end position="56"/>
    </location>
</feature>
<evidence type="ECO:0000313" key="2">
    <source>
        <dbReference type="EMBL" id="KEQ70354.1"/>
    </source>
</evidence>
<dbReference type="OrthoDB" id="3913550at2759"/>
<keyword evidence="3" id="KW-1185">Reference proteome</keyword>
<dbReference type="RefSeq" id="XP_013424679.1">
    <property type="nucleotide sequence ID" value="XM_013569225.1"/>
</dbReference>
<dbReference type="Proteomes" id="UP000027730">
    <property type="component" value="Unassembled WGS sequence"/>
</dbReference>
<feature type="compositionally biased region" description="Low complexity" evidence="1">
    <location>
        <begin position="385"/>
        <end position="398"/>
    </location>
</feature>
<protein>
    <submittedName>
        <fullName evidence="2">Uncharacterized protein</fullName>
    </submittedName>
</protein>
<proteinExistence type="predicted"/>
<feature type="region of interest" description="Disordered" evidence="1">
    <location>
        <begin position="284"/>
        <end position="304"/>
    </location>
</feature>
<accession>A0A074WFK5</accession>
<dbReference type="HOGENOM" id="CLU_650496_0_0_1"/>
<dbReference type="GeneID" id="25415613"/>
<sequence length="439" mass="47980">MSQLSQHRQRVPSLGIVATHGRGAALPSRPSPLSSHPPTPVEFVGATGSNSYSSSEQDSRDYNCHLPTANHSRNASASTWSLPFQSPSNTSTTTFPRKHPSSNFSTPDLLSASHSSTDSLYRQNTNSFAGSSSQLHHLPLAYQLTNHDPSNKLDLANVHTMSHSDNSRHDSFGSQLPVPKGPTNNGRRRSISMQKLFSLSSLKSSFGNSRTSLVSTPSSQNPPQTASSDRPTSDSTTSSRGVKRAAEEDYVVVKHGQDNSLQPPLRKRKSSSWFSRRKSGLFTFNSHNSDSAVVDDDMPQGPDAMVLDEPEIVRPTIEHTQTIQSDSSSERPASLYNTQTTQLPPVLPPLSPMSKTQTQSSQYSEATQATQAQRIERPVSHRTFSSQSRVSRSSSQRRPGYSPSAREAFSPPPTLPELTRIETSFGDSDMDDLFAQFGR</sequence>
<gene>
    <name evidence="2" type="ORF">M436DRAFT_75202</name>
</gene>
<dbReference type="AlphaFoldDB" id="A0A074WFK5"/>
<feature type="region of interest" description="Disordered" evidence="1">
    <location>
        <begin position="208"/>
        <end position="246"/>
    </location>
</feature>
<feature type="compositionally biased region" description="Polar residues" evidence="1">
    <location>
        <begin position="208"/>
        <end position="226"/>
    </location>
</feature>
<evidence type="ECO:0000313" key="3">
    <source>
        <dbReference type="Proteomes" id="UP000027730"/>
    </source>
</evidence>
<feature type="compositionally biased region" description="Polar residues" evidence="1">
    <location>
        <begin position="319"/>
        <end position="342"/>
    </location>
</feature>
<dbReference type="EMBL" id="KL584717">
    <property type="protein sequence ID" value="KEQ70354.1"/>
    <property type="molecule type" value="Genomic_DNA"/>
</dbReference>
<name>A0A074WFK5_9PEZI</name>